<dbReference type="NCBIfam" id="NF033519">
    <property type="entry name" value="transpos_ISAzo13"/>
    <property type="match status" value="1"/>
</dbReference>
<dbReference type="STRING" id="1518501.CQ10_33970"/>
<accession>A0A0R3M7V4</accession>
<protein>
    <recommendedName>
        <fullName evidence="3">Transposase</fullName>
    </recommendedName>
</protein>
<dbReference type="EMBL" id="LLXX01000009">
    <property type="protein sequence ID" value="KRR14143.1"/>
    <property type="molecule type" value="Genomic_DNA"/>
</dbReference>
<dbReference type="AlphaFoldDB" id="A0A0R3M7V4"/>
<dbReference type="Pfam" id="PF07592">
    <property type="entry name" value="DDE_Tnp_ISAZ013"/>
    <property type="match status" value="1"/>
</dbReference>
<keyword evidence="2" id="KW-1185">Reference proteome</keyword>
<name>A0A0R3M7V4_9BRAD</name>
<evidence type="ECO:0000313" key="1">
    <source>
        <dbReference type="EMBL" id="KRR14143.1"/>
    </source>
</evidence>
<comment type="caution">
    <text evidence="1">The sequence shown here is derived from an EMBL/GenBank/DDBJ whole genome shotgun (WGS) entry which is preliminary data.</text>
</comment>
<gene>
    <name evidence="1" type="ORF">CP49_41075</name>
</gene>
<sequence>MVKGSDILTRWQLLRPYLNRRQRSLWAAAEAEAISHGGIALVSSVTGISYQAISTGMWKVRSTNGSTAGSLVPSGGSPRAGRKLTEVNDPQIEQALQQMLSDEIAGDPTGSQKWIRSSLRNLSRRLDEQGHTACTHTVARLLRKMGYSLRVNWKKQAGAQHPDRDEQFKYIAALKAQYLREGLPVISIDTKKKELIGNFRREGKSWRREPIETDSHFASYAKCVAVPFGIYDIAKNIGYVTVGTSNNTSEFAVRCLESWWCLHGRLAYPHGNRLLVFADGGGANGYNLRTWKKDLQEKLCDAFGLTVTVSHYPTGCSKWNPVEYRLFSHISINWAGQPLRSLEVMLAFIRGTTTTAGLTVEAQLDQEIYRKGRKVTERQLKELALSIHDVCPRWNYSLTPRPIS</sequence>
<dbReference type="InterPro" id="IPR011518">
    <property type="entry name" value="Transposase_36"/>
</dbReference>
<organism evidence="1 2">
    <name type="scientific">Bradyrhizobium valentinum</name>
    <dbReference type="NCBI Taxonomy" id="1518501"/>
    <lineage>
        <taxon>Bacteria</taxon>
        <taxon>Pseudomonadati</taxon>
        <taxon>Pseudomonadota</taxon>
        <taxon>Alphaproteobacteria</taxon>
        <taxon>Hyphomicrobiales</taxon>
        <taxon>Nitrobacteraceae</taxon>
        <taxon>Bradyrhizobium</taxon>
    </lineage>
</organism>
<evidence type="ECO:0000313" key="2">
    <source>
        <dbReference type="Proteomes" id="UP000051913"/>
    </source>
</evidence>
<reference evidence="1 2" key="1">
    <citation type="submission" date="2014-03" db="EMBL/GenBank/DDBJ databases">
        <title>Bradyrhizobium valentinum sp. nov., isolated from effective nodules of Lupinus mariae-josephae, a lupine endemic of basic-lime soils in Eastern Spain.</title>
        <authorList>
            <person name="Duran D."/>
            <person name="Rey L."/>
            <person name="Navarro A."/>
            <person name="Busquets A."/>
            <person name="Imperial J."/>
            <person name="Ruiz-Argueso T."/>
        </authorList>
    </citation>
    <scope>NUCLEOTIDE SEQUENCE [LARGE SCALE GENOMIC DNA]</scope>
    <source>
        <strain evidence="1 2">LmjM3</strain>
    </source>
</reference>
<dbReference type="RefSeq" id="WP_057848449.1">
    <property type="nucleotide sequence ID" value="NZ_LLXX01000009.1"/>
</dbReference>
<dbReference type="Proteomes" id="UP000051913">
    <property type="component" value="Unassembled WGS sequence"/>
</dbReference>
<proteinExistence type="predicted"/>
<evidence type="ECO:0008006" key="3">
    <source>
        <dbReference type="Google" id="ProtNLM"/>
    </source>
</evidence>